<proteinExistence type="predicted"/>
<comment type="caution">
    <text evidence="1">The sequence shown here is derived from an EMBL/GenBank/DDBJ whole genome shotgun (WGS) entry which is preliminary data.</text>
</comment>
<dbReference type="EMBL" id="VSSQ01000080">
    <property type="protein sequence ID" value="MPL74404.1"/>
    <property type="molecule type" value="Genomic_DNA"/>
</dbReference>
<sequence length="666" mass="74511">MATILQQPDQYSFAGNLKEIIIATDNSIIFRLESQSEILIESSYHPDTNGRVVIDIKKIIIDTLVSVFPDNGAIASRSLNLFKFSINQGADNSFYVFEGGVDSNITSIWFSQNFLTWQPQTSYVTWSQPQYLSYVSLQACSLKIKGYFKDGTVQTVTYGAFSANKINTANLQYSTLPSRFADKQPMYIDVWVENLSAQRLSYIQRLVLKNSTSDDSCFIFKNSLGGWDSVVFTGSLKNEGTSEVKTFTQEELTNEYQVDLAEKFSKNTGYFLSEKHRIWVSEFFKTNERYFLSSHGLFERIAVTASSISSLRGNPSSYNFTFTLSKPTKYLNLPRSEEPEAPLELIDPQGELFFLAPRLSEFADADLDGEMLFPVQSPFSSLWKKISWSAIWNFLYSKLLTSVVGELAHSHSNLLVIGSLSESEGKLKYKGSDIGASVQIGETAQTAYRGDRGKIAYDHSQNKNLHFDNLLQKRELLSAVPVFIPGIVSGLFFSTTIPNIADTDYISIDISGFGRNTGNPFTWRGQTQIVGGDFNTSAFRSVIIGQHLDVKICIHNAVVKVWVSGLGINANSNISSLAVNIRYGSENVNVIDGYDDMALPESELVSLRSFLSFSGEYLRSLTTAEQIRLVKAVVSADSNYYQIWSGTPAEYTEIQNKDPYTIYLVQ</sequence>
<accession>A0A644U623</accession>
<name>A0A644U623_9ZZZZ</name>
<reference evidence="1" key="1">
    <citation type="submission" date="2019-08" db="EMBL/GenBank/DDBJ databases">
        <authorList>
            <person name="Kucharzyk K."/>
            <person name="Murdoch R.W."/>
            <person name="Higgins S."/>
            <person name="Loffler F."/>
        </authorList>
    </citation>
    <scope>NUCLEOTIDE SEQUENCE</scope>
</reference>
<dbReference type="EMBL" id="VSSQ01000080">
    <property type="protein sequence ID" value="MPL74343.1"/>
    <property type="molecule type" value="Genomic_DNA"/>
</dbReference>
<evidence type="ECO:0000313" key="2">
    <source>
        <dbReference type="EMBL" id="MPL74404.1"/>
    </source>
</evidence>
<dbReference type="AlphaFoldDB" id="A0A644U623"/>
<organism evidence="1">
    <name type="scientific">bioreactor metagenome</name>
    <dbReference type="NCBI Taxonomy" id="1076179"/>
    <lineage>
        <taxon>unclassified sequences</taxon>
        <taxon>metagenomes</taxon>
        <taxon>ecological metagenomes</taxon>
    </lineage>
</organism>
<gene>
    <name evidence="1" type="ORF">SDC9_20154</name>
    <name evidence="2" type="ORF">SDC9_20215</name>
</gene>
<protein>
    <submittedName>
        <fullName evidence="1">Uncharacterized protein</fullName>
    </submittedName>
</protein>
<evidence type="ECO:0000313" key="1">
    <source>
        <dbReference type="EMBL" id="MPL74343.1"/>
    </source>
</evidence>